<evidence type="ECO:0000256" key="5">
    <source>
        <dbReference type="ARBA" id="ARBA00022519"/>
    </source>
</evidence>
<evidence type="ECO:0000256" key="8">
    <source>
        <dbReference type="ARBA" id="ARBA00022692"/>
    </source>
</evidence>
<dbReference type="SUPFAM" id="SSF52172">
    <property type="entry name" value="CheY-like"/>
    <property type="match status" value="1"/>
</dbReference>
<dbReference type="CDD" id="cd13705">
    <property type="entry name" value="PBP2_BvgS_D1"/>
    <property type="match status" value="1"/>
</dbReference>
<dbReference type="CDD" id="cd16922">
    <property type="entry name" value="HATPase_EvgS-ArcB-TorS-like"/>
    <property type="match status" value="1"/>
</dbReference>
<keyword evidence="10" id="KW-0547">Nucleotide-binding</keyword>
<evidence type="ECO:0000256" key="12">
    <source>
        <dbReference type="ARBA" id="ARBA00022840"/>
    </source>
</evidence>
<accession>A0A7W7KJT8</accession>
<evidence type="ECO:0000256" key="4">
    <source>
        <dbReference type="ARBA" id="ARBA00022475"/>
    </source>
</evidence>
<keyword evidence="9 18" id="KW-0732">Signal</keyword>
<evidence type="ECO:0000256" key="2">
    <source>
        <dbReference type="ARBA" id="ARBA00004429"/>
    </source>
</evidence>
<dbReference type="Gene3D" id="3.40.190.10">
    <property type="entry name" value="Periplasmic binding protein-like II"/>
    <property type="match status" value="4"/>
</dbReference>
<dbReference type="CDD" id="cd13707">
    <property type="entry name" value="PBP2_BvgS_D2"/>
    <property type="match status" value="1"/>
</dbReference>
<feature type="domain" description="HPt" evidence="21">
    <location>
        <begin position="971"/>
        <end position="1064"/>
    </location>
</feature>
<sequence length="1064" mass="116941">MVAPLTRLVLLLLMLLTSASAWAEDLQPRARQPLNELKVQLTAAERDWLRQRGELWVGVRRDVFPPYRIFTEEHGFEGIAADYLVALQRELGVPIRVRTFDSAQSAYAALHAGQIDLLASATVVEAQEQGLDLTPPFARTELSLFSEGGDLREYSTRDPQTRIAVAHDSARDLYLRRGGLGILKDFDSPLAAMAAVLTGEADVYLGDTFSTHYLSSQLFSNQLVVNQSAQLPEIDLGFATAPGQTVLAGILQRALGGLNRCQVLSAQDVWGDTRNCDPNAFRGSLSEAQRAWLAQAPRVKLAVSEDLAPYAFFNSRGRFNGIASDLLDLIRRKTGLRFEITRVSSLSEAAAQLAKGEATLSVLPDSDLSASPLLHSRALSTAPYLYVIRQADDLQRLQQGEFRVAVPRGYLSRERLAGRYPKARILEIDTVGEALKQVRDGEADMVLAPANVARYYLSYKYENSLKIGGMLEGVGARIVFAAPRDQAMLIAILDQAMTEIQPRQYLQITGRWRANSATDDKYWEGVAGYIWRSFEVLGVLLLVAGLLIFMQRRRIQRKRQDLAQRQLLLDELQVAKESAEKASRAKSVFLATMSHEIRTPLNAIIGMLELVLTRRDDPELNAQSVHIAYESAISLLALIGDILDISRIESSKLSLVPEPARMQDLLESVGNVFSGLARQKQLKLRLDIDALAGEQVWVDGVKVKQIVSNLVSNAIKFTERGEVQLQCAVEPHGDSALRFVVSVSDSGAGIPAAQLDQVFKPFFVVDGAVNDPNAGAGLGLAISQALCLLMGGELKAYSEVGQGTRMTFSVELERVIAEQVRPRAAASDQTAPEVRGPMTVLIVEDHLPSQYLLYQQISYLGHRVLSASNGLEALAIWQEQEIDTVITDCNMPEMDGHELTRSIRRLEQTQGLRPCLIIGLTADAQREELERCRDSGMDHALAKPINLAALNRLIPLYGEEQARAAANASPTSDIRSAMAAQVVRSNDTEQAALRRALAEADVVEVRRIAHKLKGTAYLLNHQGLLERCVEVEDLCAEGDREAIAAAVQELDDLLVTISQSLRGA</sequence>
<feature type="domain" description="Response regulatory" evidence="20">
    <location>
        <begin position="839"/>
        <end position="958"/>
    </location>
</feature>
<dbReference type="RefSeq" id="WP_184590036.1">
    <property type="nucleotide sequence ID" value="NZ_JACHLI010000010.1"/>
</dbReference>
<dbReference type="CDD" id="cd00082">
    <property type="entry name" value="HisKA"/>
    <property type="match status" value="1"/>
</dbReference>
<dbReference type="SMART" id="SM00388">
    <property type="entry name" value="HisKA"/>
    <property type="match status" value="1"/>
</dbReference>
<keyword evidence="6 17" id="KW-0597">Phosphoprotein</keyword>
<dbReference type="Pfam" id="PF00072">
    <property type="entry name" value="Response_reg"/>
    <property type="match status" value="1"/>
</dbReference>
<dbReference type="AlphaFoldDB" id="A0A7W7KJT8"/>
<reference evidence="22 23" key="1">
    <citation type="submission" date="2020-08" db="EMBL/GenBank/DDBJ databases">
        <title>Functional genomics of gut bacteria from endangered species of beetles.</title>
        <authorList>
            <person name="Carlos-Shanley C."/>
        </authorList>
    </citation>
    <scope>NUCLEOTIDE SEQUENCE [LARGE SCALE GENOMIC DNA]</scope>
    <source>
        <strain evidence="22 23">S00179</strain>
    </source>
</reference>
<dbReference type="Gene3D" id="3.40.50.2300">
    <property type="match status" value="1"/>
</dbReference>
<dbReference type="Pfam" id="PF00512">
    <property type="entry name" value="HisKA"/>
    <property type="match status" value="1"/>
</dbReference>
<evidence type="ECO:0000259" key="20">
    <source>
        <dbReference type="PROSITE" id="PS50110"/>
    </source>
</evidence>
<dbReference type="GO" id="GO:0000155">
    <property type="term" value="F:phosphorelay sensor kinase activity"/>
    <property type="evidence" value="ECO:0007669"/>
    <property type="project" value="InterPro"/>
</dbReference>
<evidence type="ECO:0000256" key="16">
    <source>
        <dbReference type="PROSITE-ProRule" id="PRU00110"/>
    </source>
</evidence>
<evidence type="ECO:0000259" key="21">
    <source>
        <dbReference type="PROSITE" id="PS50894"/>
    </source>
</evidence>
<proteinExistence type="predicted"/>
<dbReference type="InterPro" id="IPR003594">
    <property type="entry name" value="HATPase_dom"/>
</dbReference>
<dbReference type="InterPro" id="IPR049870">
    <property type="entry name" value="BvgS-like_periplasmic1"/>
</dbReference>
<evidence type="ECO:0000256" key="14">
    <source>
        <dbReference type="ARBA" id="ARBA00023012"/>
    </source>
</evidence>
<keyword evidence="5" id="KW-0997">Cell inner membrane</keyword>
<dbReference type="GO" id="GO:0005524">
    <property type="term" value="F:ATP binding"/>
    <property type="evidence" value="ECO:0007669"/>
    <property type="project" value="UniProtKB-KW"/>
</dbReference>
<dbReference type="SMART" id="SM00448">
    <property type="entry name" value="REC"/>
    <property type="match status" value="1"/>
</dbReference>
<feature type="domain" description="Histidine kinase" evidence="19">
    <location>
        <begin position="592"/>
        <end position="814"/>
    </location>
</feature>
<evidence type="ECO:0000256" key="10">
    <source>
        <dbReference type="ARBA" id="ARBA00022741"/>
    </source>
</evidence>
<dbReference type="SUPFAM" id="SSF53850">
    <property type="entry name" value="Periplasmic binding protein-like II"/>
    <property type="match status" value="2"/>
</dbReference>
<evidence type="ECO:0000256" key="9">
    <source>
        <dbReference type="ARBA" id="ARBA00022729"/>
    </source>
</evidence>
<dbReference type="PRINTS" id="PR00344">
    <property type="entry name" value="BCTRLSENSOR"/>
</dbReference>
<dbReference type="PANTHER" id="PTHR43047:SF72">
    <property type="entry name" value="OSMOSENSING HISTIDINE PROTEIN KINASE SLN1"/>
    <property type="match status" value="1"/>
</dbReference>
<comment type="subcellular location">
    <subcellularLocation>
        <location evidence="2">Cell inner membrane</location>
        <topology evidence="2">Multi-pass membrane protein</topology>
    </subcellularLocation>
</comment>
<dbReference type="InterPro" id="IPR001638">
    <property type="entry name" value="Solute-binding_3/MltF_N"/>
</dbReference>
<dbReference type="EMBL" id="JACHLI010000010">
    <property type="protein sequence ID" value="MBB4864074.1"/>
    <property type="molecule type" value="Genomic_DNA"/>
</dbReference>
<dbReference type="FunFam" id="3.30.565.10:FF:000010">
    <property type="entry name" value="Sensor histidine kinase RcsC"/>
    <property type="match status" value="1"/>
</dbReference>
<dbReference type="SUPFAM" id="SSF47384">
    <property type="entry name" value="Homodimeric domain of signal transducing histidine kinase"/>
    <property type="match status" value="1"/>
</dbReference>
<dbReference type="InterPro" id="IPR001789">
    <property type="entry name" value="Sig_transdc_resp-reg_receiver"/>
</dbReference>
<dbReference type="GO" id="GO:0009927">
    <property type="term" value="F:histidine phosphotransfer kinase activity"/>
    <property type="evidence" value="ECO:0007669"/>
    <property type="project" value="TreeGrafter"/>
</dbReference>
<feature type="chain" id="PRO_5030983469" description="histidine kinase" evidence="18">
    <location>
        <begin position="24"/>
        <end position="1064"/>
    </location>
</feature>
<feature type="modified residue" description="4-aspartylphosphate" evidence="17">
    <location>
        <position position="888"/>
    </location>
</feature>
<dbReference type="InterPro" id="IPR008207">
    <property type="entry name" value="Sig_transdc_His_kin_Hpt_dom"/>
</dbReference>
<dbReference type="Gene3D" id="1.20.120.160">
    <property type="entry name" value="HPT domain"/>
    <property type="match status" value="1"/>
</dbReference>
<feature type="signal peptide" evidence="18">
    <location>
        <begin position="1"/>
        <end position="23"/>
    </location>
</feature>
<evidence type="ECO:0000256" key="1">
    <source>
        <dbReference type="ARBA" id="ARBA00000085"/>
    </source>
</evidence>
<dbReference type="InterPro" id="IPR011006">
    <property type="entry name" value="CheY-like_superfamily"/>
</dbReference>
<evidence type="ECO:0000256" key="6">
    <source>
        <dbReference type="ARBA" id="ARBA00022553"/>
    </source>
</evidence>
<comment type="caution">
    <text evidence="22">The sequence shown here is derived from an EMBL/GenBank/DDBJ whole genome shotgun (WGS) entry which is preliminary data.</text>
</comment>
<organism evidence="22 23">
    <name type="scientific">Pseudomonas nitroreducens</name>
    <dbReference type="NCBI Taxonomy" id="46680"/>
    <lineage>
        <taxon>Bacteria</taxon>
        <taxon>Pseudomonadati</taxon>
        <taxon>Pseudomonadota</taxon>
        <taxon>Gammaproteobacteria</taxon>
        <taxon>Pseudomonadales</taxon>
        <taxon>Pseudomonadaceae</taxon>
        <taxon>Pseudomonas</taxon>
    </lineage>
</organism>
<evidence type="ECO:0000256" key="13">
    <source>
        <dbReference type="ARBA" id="ARBA00022989"/>
    </source>
</evidence>
<dbReference type="InterPro" id="IPR036641">
    <property type="entry name" value="HPT_dom_sf"/>
</dbReference>
<dbReference type="SUPFAM" id="SSF47226">
    <property type="entry name" value="Histidine-containing phosphotransfer domain, HPT domain"/>
    <property type="match status" value="1"/>
</dbReference>
<dbReference type="Proteomes" id="UP000566995">
    <property type="component" value="Unassembled WGS sequence"/>
</dbReference>
<dbReference type="Pfam" id="PF01627">
    <property type="entry name" value="Hpt"/>
    <property type="match status" value="1"/>
</dbReference>
<keyword evidence="8" id="KW-0812">Transmembrane</keyword>
<dbReference type="PROSITE" id="PS50109">
    <property type="entry name" value="HIS_KIN"/>
    <property type="match status" value="1"/>
</dbReference>
<feature type="modified residue" description="Phosphohistidine" evidence="16">
    <location>
        <position position="1010"/>
    </location>
</feature>
<evidence type="ECO:0000256" key="11">
    <source>
        <dbReference type="ARBA" id="ARBA00022777"/>
    </source>
</evidence>
<protein>
    <recommendedName>
        <fullName evidence="3">histidine kinase</fullName>
        <ecNumber evidence="3">2.7.13.3</ecNumber>
    </recommendedName>
</protein>
<comment type="catalytic activity">
    <reaction evidence="1">
        <text>ATP + protein L-histidine = ADP + protein N-phospho-L-histidine.</text>
        <dbReference type="EC" id="2.7.13.3"/>
    </reaction>
</comment>
<dbReference type="InterPro" id="IPR036890">
    <property type="entry name" value="HATPase_C_sf"/>
</dbReference>
<evidence type="ECO:0000256" key="17">
    <source>
        <dbReference type="PROSITE-ProRule" id="PRU00169"/>
    </source>
</evidence>
<keyword evidence="4" id="KW-1003">Cell membrane</keyword>
<keyword evidence="13" id="KW-1133">Transmembrane helix</keyword>
<keyword evidence="7 22" id="KW-0808">Transferase</keyword>
<dbReference type="InterPro" id="IPR049871">
    <property type="entry name" value="BvgS-like_periplasmic2"/>
</dbReference>
<keyword evidence="14" id="KW-0902">Two-component regulatory system</keyword>
<dbReference type="InterPro" id="IPR036097">
    <property type="entry name" value="HisK_dim/P_sf"/>
</dbReference>
<dbReference type="EC" id="2.7.13.3" evidence="3"/>
<evidence type="ECO:0000313" key="22">
    <source>
        <dbReference type="EMBL" id="MBB4864074.1"/>
    </source>
</evidence>
<dbReference type="InterPro" id="IPR004358">
    <property type="entry name" value="Sig_transdc_His_kin-like_C"/>
</dbReference>
<dbReference type="InterPro" id="IPR003661">
    <property type="entry name" value="HisK_dim/P_dom"/>
</dbReference>
<evidence type="ECO:0000256" key="18">
    <source>
        <dbReference type="SAM" id="SignalP"/>
    </source>
</evidence>
<dbReference type="CDD" id="cd17546">
    <property type="entry name" value="REC_hyHK_CKI1_RcsC-like"/>
    <property type="match status" value="1"/>
</dbReference>
<dbReference type="Pfam" id="PF02518">
    <property type="entry name" value="HATPase_c"/>
    <property type="match status" value="1"/>
</dbReference>
<evidence type="ECO:0000313" key="23">
    <source>
        <dbReference type="Proteomes" id="UP000566995"/>
    </source>
</evidence>
<evidence type="ECO:0000256" key="3">
    <source>
        <dbReference type="ARBA" id="ARBA00012438"/>
    </source>
</evidence>
<dbReference type="PROSITE" id="PS50110">
    <property type="entry name" value="RESPONSE_REGULATORY"/>
    <property type="match status" value="1"/>
</dbReference>
<dbReference type="GO" id="GO:0005886">
    <property type="term" value="C:plasma membrane"/>
    <property type="evidence" value="ECO:0007669"/>
    <property type="project" value="UniProtKB-SubCell"/>
</dbReference>
<dbReference type="Gene3D" id="3.30.565.10">
    <property type="entry name" value="Histidine kinase-like ATPase, C-terminal domain"/>
    <property type="match status" value="1"/>
</dbReference>
<evidence type="ECO:0000256" key="7">
    <source>
        <dbReference type="ARBA" id="ARBA00022679"/>
    </source>
</evidence>
<gene>
    <name evidence="22" type="ORF">HNP46_002938</name>
</gene>
<evidence type="ECO:0000259" key="19">
    <source>
        <dbReference type="PROSITE" id="PS50109"/>
    </source>
</evidence>
<dbReference type="SUPFAM" id="SSF55874">
    <property type="entry name" value="ATPase domain of HSP90 chaperone/DNA topoisomerase II/histidine kinase"/>
    <property type="match status" value="1"/>
</dbReference>
<keyword evidence="15" id="KW-0472">Membrane</keyword>
<evidence type="ECO:0000256" key="15">
    <source>
        <dbReference type="ARBA" id="ARBA00023136"/>
    </source>
</evidence>
<dbReference type="SMART" id="SM00062">
    <property type="entry name" value="PBPb"/>
    <property type="match status" value="2"/>
</dbReference>
<dbReference type="PANTHER" id="PTHR43047">
    <property type="entry name" value="TWO-COMPONENT HISTIDINE PROTEIN KINASE"/>
    <property type="match status" value="1"/>
</dbReference>
<dbReference type="PROSITE" id="PS50894">
    <property type="entry name" value="HPT"/>
    <property type="match status" value="1"/>
</dbReference>
<name>A0A7W7KJT8_PSENT</name>
<keyword evidence="12" id="KW-0067">ATP-binding</keyword>
<dbReference type="Pfam" id="PF00497">
    <property type="entry name" value="SBP_bac_3"/>
    <property type="match status" value="1"/>
</dbReference>
<dbReference type="SMART" id="SM00387">
    <property type="entry name" value="HATPase_c"/>
    <property type="match status" value="1"/>
</dbReference>
<keyword evidence="11 22" id="KW-0418">Kinase</keyword>
<dbReference type="InterPro" id="IPR005467">
    <property type="entry name" value="His_kinase_dom"/>
</dbReference>
<dbReference type="Gene3D" id="1.10.287.130">
    <property type="match status" value="1"/>
</dbReference>